<dbReference type="Proteomes" id="UP001595891">
    <property type="component" value="Unassembled WGS sequence"/>
</dbReference>
<evidence type="ECO:0000256" key="4">
    <source>
        <dbReference type="ARBA" id="ARBA00023033"/>
    </source>
</evidence>
<dbReference type="Pfam" id="PF01494">
    <property type="entry name" value="FAD_binding_3"/>
    <property type="match status" value="1"/>
</dbReference>
<gene>
    <name evidence="6" type="ORF">ACFO8L_04615</name>
</gene>
<proteinExistence type="predicted"/>
<keyword evidence="3" id="KW-0560">Oxidoreductase</keyword>
<dbReference type="PANTHER" id="PTHR47178:SF5">
    <property type="entry name" value="FAD-BINDING DOMAIN-CONTAINING PROTEIN"/>
    <property type="match status" value="1"/>
</dbReference>
<name>A0ABV9E9R3_9ACTN</name>
<organism evidence="6 7">
    <name type="scientific">Sphaerisporangium corydalis</name>
    <dbReference type="NCBI Taxonomy" id="1441875"/>
    <lineage>
        <taxon>Bacteria</taxon>
        <taxon>Bacillati</taxon>
        <taxon>Actinomycetota</taxon>
        <taxon>Actinomycetes</taxon>
        <taxon>Streptosporangiales</taxon>
        <taxon>Streptosporangiaceae</taxon>
        <taxon>Sphaerisporangium</taxon>
    </lineage>
</organism>
<evidence type="ECO:0000313" key="7">
    <source>
        <dbReference type="Proteomes" id="UP001595891"/>
    </source>
</evidence>
<dbReference type="PANTHER" id="PTHR47178">
    <property type="entry name" value="MONOOXYGENASE, FAD-BINDING"/>
    <property type="match status" value="1"/>
</dbReference>
<keyword evidence="2" id="KW-0274">FAD</keyword>
<keyword evidence="1" id="KW-0285">Flavoprotein</keyword>
<reference evidence="7" key="1">
    <citation type="journal article" date="2019" name="Int. J. Syst. Evol. Microbiol.">
        <title>The Global Catalogue of Microorganisms (GCM) 10K type strain sequencing project: providing services to taxonomists for standard genome sequencing and annotation.</title>
        <authorList>
            <consortium name="The Broad Institute Genomics Platform"/>
            <consortium name="The Broad Institute Genome Sequencing Center for Infectious Disease"/>
            <person name="Wu L."/>
            <person name="Ma J."/>
        </authorList>
    </citation>
    <scope>NUCLEOTIDE SEQUENCE [LARGE SCALE GENOMIC DNA]</scope>
    <source>
        <strain evidence="7">CCUG 49560</strain>
    </source>
</reference>
<evidence type="ECO:0000313" key="6">
    <source>
        <dbReference type="EMBL" id="MFC4585337.1"/>
    </source>
</evidence>
<dbReference type="InterPro" id="IPR002938">
    <property type="entry name" value="FAD-bd"/>
</dbReference>
<dbReference type="SUPFAM" id="SSF51905">
    <property type="entry name" value="FAD/NAD(P)-binding domain"/>
    <property type="match status" value="1"/>
</dbReference>
<sequence>MRVIVIGAGIGGLALAQALRSVPLRVLLAHGLDDAIRWGSEYVGHETHPDGTVTATFADGSADHGDLLVGADGATSRVATALAGRPTSSPVGIGGIAGRSPLTPEIRALLPDLLRIGSILAVGPGGTSIFITLQDTVPGPALDPALCVDVPAFPEPPVVYWGVNVALDRLPNARKMGAEAAVRAAGDLLRGWSPVVRKIVSGADPSSVGTFQYHTCDPDAHLTPWPSGTVTALGDAVHAMPPTGGRAAATAIRDADLLATHLADAAKGLTTIPLAVHEYERGPAAYAADAVRVSLKPIVWQRRLANPALGQLVRVATAIASPLTAAFR</sequence>
<keyword evidence="4" id="KW-0503">Monooxygenase</keyword>
<dbReference type="InterPro" id="IPR036188">
    <property type="entry name" value="FAD/NAD-bd_sf"/>
</dbReference>
<accession>A0ABV9E9R3</accession>
<evidence type="ECO:0000256" key="3">
    <source>
        <dbReference type="ARBA" id="ARBA00023002"/>
    </source>
</evidence>
<keyword evidence="7" id="KW-1185">Reference proteome</keyword>
<dbReference type="EMBL" id="JBHSFN010000002">
    <property type="protein sequence ID" value="MFC4585337.1"/>
    <property type="molecule type" value="Genomic_DNA"/>
</dbReference>
<evidence type="ECO:0000259" key="5">
    <source>
        <dbReference type="Pfam" id="PF01494"/>
    </source>
</evidence>
<comment type="caution">
    <text evidence="6">The sequence shown here is derived from an EMBL/GenBank/DDBJ whole genome shotgun (WGS) entry which is preliminary data.</text>
</comment>
<dbReference type="Gene3D" id="3.50.50.60">
    <property type="entry name" value="FAD/NAD(P)-binding domain"/>
    <property type="match status" value="1"/>
</dbReference>
<evidence type="ECO:0000256" key="2">
    <source>
        <dbReference type="ARBA" id="ARBA00022827"/>
    </source>
</evidence>
<protein>
    <submittedName>
        <fullName evidence="6">FAD-dependent oxidoreductase</fullName>
    </submittedName>
</protein>
<evidence type="ECO:0000256" key="1">
    <source>
        <dbReference type="ARBA" id="ARBA00022630"/>
    </source>
</evidence>
<feature type="domain" description="FAD-binding" evidence="5">
    <location>
        <begin position="222"/>
        <end position="269"/>
    </location>
</feature>
<dbReference type="RefSeq" id="WP_262842612.1">
    <property type="nucleotide sequence ID" value="NZ_JANZYP010000012.1"/>
</dbReference>